<feature type="domain" description="SUEL-type lectin" evidence="1">
    <location>
        <begin position="1"/>
        <end position="80"/>
    </location>
</feature>
<evidence type="ECO:0000259" key="1">
    <source>
        <dbReference type="PROSITE" id="PS50228"/>
    </source>
</evidence>
<dbReference type="CDD" id="cd22842">
    <property type="entry name" value="Gal_Rha_Lectin_BGal"/>
    <property type="match status" value="1"/>
</dbReference>
<name>A0A6N2MY45_SALVM</name>
<dbReference type="InterPro" id="IPR000922">
    <property type="entry name" value="Lectin_gal-bd_dom"/>
</dbReference>
<dbReference type="AlphaFoldDB" id="A0A6N2MY45"/>
<dbReference type="Pfam" id="PF02140">
    <property type="entry name" value="SUEL_Lectin"/>
    <property type="match status" value="1"/>
</dbReference>
<dbReference type="EMBL" id="CAADRP010001985">
    <property type="protein sequence ID" value="VFU58390.1"/>
    <property type="molecule type" value="Genomic_DNA"/>
</dbReference>
<reference evidence="2" key="1">
    <citation type="submission" date="2019-03" db="EMBL/GenBank/DDBJ databases">
        <authorList>
            <person name="Mank J."/>
            <person name="Almeida P."/>
        </authorList>
    </citation>
    <scope>NUCLEOTIDE SEQUENCE</scope>
    <source>
        <strain evidence="2">78183</strain>
    </source>
</reference>
<dbReference type="InterPro" id="IPR043159">
    <property type="entry name" value="Lectin_gal-bd_sf"/>
</dbReference>
<dbReference type="GO" id="GO:0030246">
    <property type="term" value="F:carbohydrate binding"/>
    <property type="evidence" value="ECO:0007669"/>
    <property type="project" value="InterPro"/>
</dbReference>
<dbReference type="Gene3D" id="2.60.120.740">
    <property type="match status" value="1"/>
</dbReference>
<sequence length="90" mass="9554">MTPEMHLKCQDGHIMSSVEFASYGTPKGSCQKFSRGNCHASNSSSACQGKNSCNIAISNALFGDPCRGVIKTLAVEARCISSSNSGYSHY</sequence>
<dbReference type="PROSITE" id="PS50228">
    <property type="entry name" value="SUEL_LECTIN"/>
    <property type="match status" value="1"/>
</dbReference>
<organism evidence="2">
    <name type="scientific">Salix viminalis</name>
    <name type="common">Common osier</name>
    <name type="synonym">Basket willow</name>
    <dbReference type="NCBI Taxonomy" id="40686"/>
    <lineage>
        <taxon>Eukaryota</taxon>
        <taxon>Viridiplantae</taxon>
        <taxon>Streptophyta</taxon>
        <taxon>Embryophyta</taxon>
        <taxon>Tracheophyta</taxon>
        <taxon>Spermatophyta</taxon>
        <taxon>Magnoliopsida</taxon>
        <taxon>eudicotyledons</taxon>
        <taxon>Gunneridae</taxon>
        <taxon>Pentapetalae</taxon>
        <taxon>rosids</taxon>
        <taxon>fabids</taxon>
        <taxon>Malpighiales</taxon>
        <taxon>Salicaceae</taxon>
        <taxon>Saliceae</taxon>
        <taxon>Salix</taxon>
    </lineage>
</organism>
<protein>
    <recommendedName>
        <fullName evidence="1">SUEL-type lectin domain-containing protein</fullName>
    </recommendedName>
</protein>
<evidence type="ECO:0000313" key="2">
    <source>
        <dbReference type="EMBL" id="VFU58390.1"/>
    </source>
</evidence>
<proteinExistence type="predicted"/>
<dbReference type="PANTHER" id="PTHR46780">
    <property type="entry name" value="PROTEIN EVA-1"/>
    <property type="match status" value="1"/>
</dbReference>
<accession>A0A6N2MY45</accession>
<gene>
    <name evidence="2" type="ORF">SVIM_LOCUS426417</name>
</gene>